<keyword evidence="1" id="KW-0547">Nucleotide-binding</keyword>
<sequence length="745" mass="82107">MATAPPAPNETSVLIMGHRVAFPAGKSPFPAQLAVMSSTLSALNRKQHALVESPTGSGKTLALLSSCLTFQRDIVRQEFAELQHRQVETAQQQTQQTKQGSEWDDDAFELLQRSVKRVKREADNTAAIIADDEAIENLQQVQDLAQEYSQQESHEESQQTQESAAFGPDDLQQQQQSEVITPRIYFCSRTHSQLAQVVKELKGCPESYMATPDLPVKLGETTLRSCVLGSKRVMCVNEEVNDEPSLVNARCQELRMEKERKMANAKNEEEMDEAGCPYSQTSFSQLRQRLPQIWDIEDVTKTAPSCKECAYFFSKNLLEKAHIVFCPYNYILDPSIRKAVGITLHNSIVVLDEAHNVEDTCRSGASLELTDNILAASIKSFDDVLKQETHIMIPEAYDAVRYALSYVKTWFNTNEDLVRDPGDPDEDDCYMLWSTEDALAMLRECGLAEVGESDMDQIVQNQQMMMNSPGTKILLNSLALSTATRVISVASYMLRSNGKDADDFKVVITKKRRRTEDTEIIDTKLCIWCLSAAVVFSDVAFQARSVILASGTLSPMDSFAGELGVDFPIRLEANHVVNMRKQVFVGARNRIEMPTLGPAPAQEPVPALIPAFTSTTGTSGSPLVLEYEENASIKNEPRSWSGEVKFEPLAVPGEYGLAPVPTFLSAVGTADAPIELEDEDLTTIKYESQGGIASIKNEPSPALVEPAPPPTPALPSVLGTVNHPIVLDFDDSVPVKMETCAASGR</sequence>
<keyword evidence="3" id="KW-0067">ATP-binding</keyword>
<dbReference type="InterPro" id="IPR010614">
    <property type="entry name" value="RAD3-like_helicase_DEAD"/>
</dbReference>
<dbReference type="AlphaFoldDB" id="A0A8T1WU63"/>
<dbReference type="GO" id="GO:0016818">
    <property type="term" value="F:hydrolase activity, acting on acid anhydrides, in phosphorus-containing anhydrides"/>
    <property type="evidence" value="ECO:0007669"/>
    <property type="project" value="InterPro"/>
</dbReference>
<keyword evidence="7" id="KW-1185">Reference proteome</keyword>
<dbReference type="GO" id="GO:0006289">
    <property type="term" value="P:nucleotide-excision repair"/>
    <property type="evidence" value="ECO:0007669"/>
    <property type="project" value="TreeGrafter"/>
</dbReference>
<evidence type="ECO:0000313" key="7">
    <source>
        <dbReference type="Proteomes" id="UP000693981"/>
    </source>
</evidence>
<dbReference type="InterPro" id="IPR045028">
    <property type="entry name" value="DinG/Rad3-like"/>
</dbReference>
<accession>A0A8T1WU63</accession>
<dbReference type="GO" id="GO:0003678">
    <property type="term" value="F:DNA helicase activity"/>
    <property type="evidence" value="ECO:0007669"/>
    <property type="project" value="InterPro"/>
</dbReference>
<dbReference type="GO" id="GO:0005524">
    <property type="term" value="F:ATP binding"/>
    <property type="evidence" value="ECO:0007669"/>
    <property type="project" value="UniProtKB-KW"/>
</dbReference>
<evidence type="ECO:0000313" key="6">
    <source>
        <dbReference type="EMBL" id="KAG7395319.1"/>
    </source>
</evidence>
<reference evidence="6" key="1">
    <citation type="submission" date="2021-02" db="EMBL/GenBank/DDBJ databases">
        <authorList>
            <person name="Palmer J.M."/>
        </authorList>
    </citation>
    <scope>NUCLEOTIDE SEQUENCE</scope>
    <source>
        <strain evidence="6">SCRP23</strain>
    </source>
</reference>
<keyword evidence="2" id="KW-0378">Hydrolase</keyword>
<evidence type="ECO:0000256" key="4">
    <source>
        <dbReference type="SAM" id="MobiDB-lite"/>
    </source>
</evidence>
<organism evidence="6 7">
    <name type="scientific">Phytophthora boehmeriae</name>
    <dbReference type="NCBI Taxonomy" id="109152"/>
    <lineage>
        <taxon>Eukaryota</taxon>
        <taxon>Sar</taxon>
        <taxon>Stramenopiles</taxon>
        <taxon>Oomycota</taxon>
        <taxon>Peronosporomycetes</taxon>
        <taxon>Peronosporales</taxon>
        <taxon>Peronosporaceae</taxon>
        <taxon>Phytophthora</taxon>
    </lineage>
</organism>
<evidence type="ECO:0000259" key="5">
    <source>
        <dbReference type="PROSITE" id="PS51193"/>
    </source>
</evidence>
<dbReference type="Proteomes" id="UP000693981">
    <property type="component" value="Unassembled WGS sequence"/>
</dbReference>
<evidence type="ECO:0000256" key="1">
    <source>
        <dbReference type="ARBA" id="ARBA00022741"/>
    </source>
</evidence>
<dbReference type="GO" id="GO:0005634">
    <property type="term" value="C:nucleus"/>
    <property type="evidence" value="ECO:0007669"/>
    <property type="project" value="TreeGrafter"/>
</dbReference>
<evidence type="ECO:0000256" key="2">
    <source>
        <dbReference type="ARBA" id="ARBA00022801"/>
    </source>
</evidence>
<feature type="region of interest" description="Disordered" evidence="4">
    <location>
        <begin position="146"/>
        <end position="174"/>
    </location>
</feature>
<name>A0A8T1WU63_9STRA</name>
<comment type="caution">
    <text evidence="6">The sequence shown here is derived from an EMBL/GenBank/DDBJ whole genome shotgun (WGS) entry which is preliminary data.</text>
</comment>
<protein>
    <submittedName>
        <fullName evidence="6">Fanconi anemia group J protein</fullName>
    </submittedName>
</protein>
<dbReference type="Pfam" id="PF06733">
    <property type="entry name" value="DEAD_2"/>
    <property type="match status" value="1"/>
</dbReference>
<dbReference type="PANTHER" id="PTHR11472:SF47">
    <property type="entry name" value="FANCONI ANEMIA GROUP J PROTEIN"/>
    <property type="match status" value="1"/>
</dbReference>
<dbReference type="PROSITE" id="PS51193">
    <property type="entry name" value="HELICASE_ATP_BIND_2"/>
    <property type="match status" value="1"/>
</dbReference>
<dbReference type="EMBL" id="JAGDFL010000213">
    <property type="protein sequence ID" value="KAG7395319.1"/>
    <property type="molecule type" value="Genomic_DNA"/>
</dbReference>
<evidence type="ECO:0000256" key="3">
    <source>
        <dbReference type="ARBA" id="ARBA00022840"/>
    </source>
</evidence>
<dbReference type="PANTHER" id="PTHR11472">
    <property type="entry name" value="DNA REPAIR DEAD HELICASE RAD3/XP-D SUBFAMILY MEMBER"/>
    <property type="match status" value="1"/>
</dbReference>
<dbReference type="InterPro" id="IPR006554">
    <property type="entry name" value="Helicase-like_DEXD_c2"/>
</dbReference>
<dbReference type="OrthoDB" id="267079at2759"/>
<proteinExistence type="predicted"/>
<feature type="domain" description="Helicase ATP-binding" evidence="5">
    <location>
        <begin position="18"/>
        <end position="401"/>
    </location>
</feature>
<dbReference type="InterPro" id="IPR014013">
    <property type="entry name" value="Helic_SF1/SF2_ATP-bd_DinG/Rad3"/>
</dbReference>
<dbReference type="GO" id="GO:1990918">
    <property type="term" value="P:double-strand break repair involved in meiotic recombination"/>
    <property type="evidence" value="ECO:0007669"/>
    <property type="project" value="TreeGrafter"/>
</dbReference>
<gene>
    <name evidence="6" type="primary">BRIP1_1</name>
    <name evidence="6" type="ORF">PHYBOEH_003940</name>
</gene>
<dbReference type="SMART" id="SM00488">
    <property type="entry name" value="DEXDc2"/>
    <property type="match status" value="1"/>
</dbReference>
<dbReference type="GO" id="GO:0003677">
    <property type="term" value="F:DNA binding"/>
    <property type="evidence" value="ECO:0007669"/>
    <property type="project" value="InterPro"/>
</dbReference>